<gene>
    <name evidence="4" type="ORF">H0A36_19150</name>
</gene>
<dbReference type="Proteomes" id="UP000569732">
    <property type="component" value="Unassembled WGS sequence"/>
</dbReference>
<accession>A0A853IC50</accession>
<dbReference type="Gene3D" id="3.40.190.10">
    <property type="entry name" value="Periplasmic binding protein-like II"/>
    <property type="match status" value="2"/>
</dbReference>
<dbReference type="AlphaFoldDB" id="A0A853IC50"/>
<dbReference type="PANTHER" id="PTHR35936:SF6">
    <property type="entry name" value="AMINO ACID ABC TRANSPORTER SUBSTRATE-BINDING PAAT FAMILY PROTEIN"/>
    <property type="match status" value="1"/>
</dbReference>
<feature type="domain" description="Solute-binding protein family 3/N-terminal" evidence="3">
    <location>
        <begin position="2"/>
        <end position="209"/>
    </location>
</feature>
<dbReference type="SUPFAM" id="SSF53850">
    <property type="entry name" value="Periplasmic binding protein-like II"/>
    <property type="match status" value="1"/>
</dbReference>
<evidence type="ECO:0000313" key="4">
    <source>
        <dbReference type="EMBL" id="NYZ68138.1"/>
    </source>
</evidence>
<keyword evidence="5" id="KW-1185">Reference proteome</keyword>
<dbReference type="PANTHER" id="PTHR35936">
    <property type="entry name" value="MEMBRANE-BOUND LYTIC MUREIN TRANSGLYCOSYLASE F"/>
    <property type="match status" value="1"/>
</dbReference>
<reference evidence="4 5" key="1">
    <citation type="submission" date="2020-07" db="EMBL/GenBank/DDBJ databases">
        <title>Endozoicomonas sp. nov., isolated from sediment.</title>
        <authorList>
            <person name="Gu T."/>
        </authorList>
    </citation>
    <scope>NUCLEOTIDE SEQUENCE [LARGE SCALE GENOMIC DNA]</scope>
    <source>
        <strain evidence="4 5">SM1973</strain>
    </source>
</reference>
<comment type="similarity">
    <text evidence="1">Belongs to the bacterial solute-binding protein 3 family.</text>
</comment>
<organism evidence="4 5">
    <name type="scientific">Spartinivicinus marinus</name>
    <dbReference type="NCBI Taxonomy" id="2994442"/>
    <lineage>
        <taxon>Bacteria</taxon>
        <taxon>Pseudomonadati</taxon>
        <taxon>Pseudomonadota</taxon>
        <taxon>Gammaproteobacteria</taxon>
        <taxon>Oceanospirillales</taxon>
        <taxon>Zooshikellaceae</taxon>
        <taxon>Spartinivicinus</taxon>
    </lineage>
</organism>
<evidence type="ECO:0000256" key="1">
    <source>
        <dbReference type="ARBA" id="ARBA00010333"/>
    </source>
</evidence>
<sequence>MVAGNAEYPPITWTDSKSQEMTGVAVEILRRAFKDIAIPMTTLPLPWARAQKVTKTGAADILAGPYINEERIEYMDYVFPPFMQDPVAIFTRKLSTFNYQKWSDLVNFRGATLIGNSFGEEFDAYAADHLKIEQSHGLLNVINKLNKKRVDYMIYGLYPTLSALASTDLKNQIVPLKPYVTSEGMYIAISKKSPCRKYYQLLSQKMNEFKAINLTKRLIKKYQKIWESSFNNY</sequence>
<protein>
    <submittedName>
        <fullName evidence="4">Transporter substrate-binding domain-containing protein</fullName>
    </submittedName>
</protein>
<proteinExistence type="inferred from homology"/>
<evidence type="ECO:0000259" key="3">
    <source>
        <dbReference type="Pfam" id="PF00497"/>
    </source>
</evidence>
<dbReference type="RefSeq" id="WP_180570156.1">
    <property type="nucleotide sequence ID" value="NZ_JACCKB010000035.1"/>
</dbReference>
<name>A0A853IC50_9GAMM</name>
<evidence type="ECO:0000256" key="2">
    <source>
        <dbReference type="ARBA" id="ARBA00022729"/>
    </source>
</evidence>
<dbReference type="Pfam" id="PF00497">
    <property type="entry name" value="SBP_bac_3"/>
    <property type="match status" value="1"/>
</dbReference>
<comment type="caution">
    <text evidence="4">The sequence shown here is derived from an EMBL/GenBank/DDBJ whole genome shotgun (WGS) entry which is preliminary data.</text>
</comment>
<keyword evidence="2" id="KW-0732">Signal</keyword>
<dbReference type="EMBL" id="JACCKB010000035">
    <property type="protein sequence ID" value="NYZ68138.1"/>
    <property type="molecule type" value="Genomic_DNA"/>
</dbReference>
<evidence type="ECO:0000313" key="5">
    <source>
        <dbReference type="Proteomes" id="UP000569732"/>
    </source>
</evidence>
<dbReference type="InterPro" id="IPR001638">
    <property type="entry name" value="Solute-binding_3/MltF_N"/>
</dbReference>